<name>A0A6B2JZF3_9RHOB</name>
<dbReference type="EMBL" id="JAAGAB010000002">
    <property type="protein sequence ID" value="NDV00752.1"/>
    <property type="molecule type" value="Genomic_DNA"/>
</dbReference>
<dbReference type="InterPro" id="IPR038765">
    <property type="entry name" value="Papain-like_cys_pep_sf"/>
</dbReference>
<dbReference type="InterPro" id="IPR002931">
    <property type="entry name" value="Transglutaminase-like"/>
</dbReference>
<comment type="caution">
    <text evidence="2">The sequence shown here is derived from an EMBL/GenBank/DDBJ whole genome shotgun (WGS) entry which is preliminary data.</text>
</comment>
<dbReference type="AlphaFoldDB" id="A0A6B2JZF3"/>
<organism evidence="2 3">
    <name type="scientific">Pseudoroseicyclus tamaricis</name>
    <dbReference type="NCBI Taxonomy" id="2705421"/>
    <lineage>
        <taxon>Bacteria</taxon>
        <taxon>Pseudomonadati</taxon>
        <taxon>Pseudomonadota</taxon>
        <taxon>Alphaproteobacteria</taxon>
        <taxon>Rhodobacterales</taxon>
        <taxon>Paracoccaceae</taxon>
        <taxon>Pseudoroseicyclus</taxon>
    </lineage>
</organism>
<sequence length="266" mass="29303">MRLKIEHITRYDYEEPVNYALQQLRLTPKSMASQTILGWETQVSGGKRELWFEDSHRNRVDLISFEPGTDVIEVRCSGEVEMTETHGVIGAHGGFMPLWMFLRSTPLTRAGNGVRHLAAQIGDVAGELDRLHALNTAVHNALNFQPGQSLVTWTAEDALAAGTGVCQDMAHVFISACRALKIPARYCSGYLFMEDNSEQDAAHAWAEAHVEGLGWVGFDPANDQCPDTRYVRVATGLDYGEAAPVSGMRHGAGGERLTVHVEVQQQ</sequence>
<dbReference type="InterPro" id="IPR013589">
    <property type="entry name" value="Bac_transglu_N"/>
</dbReference>
<dbReference type="PANTHER" id="PTHR33490:SF6">
    <property type="entry name" value="SLL1049 PROTEIN"/>
    <property type="match status" value="1"/>
</dbReference>
<protein>
    <submittedName>
        <fullName evidence="2">Transglutaminase family protein</fullName>
    </submittedName>
</protein>
<accession>A0A6B2JZF3</accession>
<proteinExistence type="predicted"/>
<feature type="domain" description="Transglutaminase-like" evidence="1">
    <location>
        <begin position="158"/>
        <end position="222"/>
    </location>
</feature>
<keyword evidence="3" id="KW-1185">Reference proteome</keyword>
<dbReference type="RefSeq" id="WP_163891533.1">
    <property type="nucleotide sequence ID" value="NZ_JAAFYS010000002.1"/>
</dbReference>
<dbReference type="Pfam" id="PF08379">
    <property type="entry name" value="Bact_transglu_N"/>
    <property type="match status" value="1"/>
</dbReference>
<evidence type="ECO:0000313" key="3">
    <source>
        <dbReference type="Proteomes" id="UP000474757"/>
    </source>
</evidence>
<dbReference type="SMART" id="SM00460">
    <property type="entry name" value="TGc"/>
    <property type="match status" value="1"/>
</dbReference>
<dbReference type="Proteomes" id="UP000474757">
    <property type="component" value="Unassembled WGS sequence"/>
</dbReference>
<evidence type="ECO:0000313" key="2">
    <source>
        <dbReference type="EMBL" id="NDV00752.1"/>
    </source>
</evidence>
<dbReference type="PANTHER" id="PTHR33490">
    <property type="entry name" value="BLR5614 PROTEIN-RELATED"/>
    <property type="match status" value="1"/>
</dbReference>
<evidence type="ECO:0000259" key="1">
    <source>
        <dbReference type="SMART" id="SM00460"/>
    </source>
</evidence>
<dbReference type="Pfam" id="PF01841">
    <property type="entry name" value="Transglut_core"/>
    <property type="match status" value="1"/>
</dbReference>
<dbReference type="Gene3D" id="3.10.620.30">
    <property type="match status" value="1"/>
</dbReference>
<reference evidence="2 3" key="1">
    <citation type="submission" date="2020-02" db="EMBL/GenBank/DDBJ databases">
        <title>Pseudoroseicyclus tamarix, sp. nov., isolated from offshore sediment of a Tamarix chinensis forest.</title>
        <authorList>
            <person name="Gai Y."/>
        </authorList>
    </citation>
    <scope>NUCLEOTIDE SEQUENCE [LARGE SCALE GENOMIC DNA]</scope>
    <source>
        <strain evidence="2 3">CLL3-39</strain>
    </source>
</reference>
<gene>
    <name evidence="2" type="ORF">GZA08_07190</name>
</gene>
<dbReference type="SUPFAM" id="SSF54001">
    <property type="entry name" value="Cysteine proteinases"/>
    <property type="match status" value="1"/>
</dbReference>